<evidence type="ECO:0000313" key="4">
    <source>
        <dbReference type="Proteomes" id="UP001211204"/>
    </source>
</evidence>
<gene>
    <name evidence="3" type="ORF">PKF032_12850</name>
</gene>
<dbReference type="Gene3D" id="3.30.70.100">
    <property type="match status" value="1"/>
</dbReference>
<dbReference type="Proteomes" id="UP001211204">
    <property type="component" value="Chromosome"/>
</dbReference>
<dbReference type="PROSITE" id="PS01047">
    <property type="entry name" value="HMA_1"/>
    <property type="match status" value="1"/>
</dbReference>
<feature type="domain" description="HMA" evidence="2">
    <location>
        <begin position="2"/>
        <end position="67"/>
    </location>
</feature>
<sequence length="90" mass="9236">METINLTVSGMTCGACVKHVEKAINSIAGVQKVEVDLASGAVKVEGNVSQHVKEMIEALEGDGYLAQVSTDVSSKAKIGSCKSGSSCCCN</sequence>
<evidence type="ECO:0000256" key="1">
    <source>
        <dbReference type="ARBA" id="ARBA00022723"/>
    </source>
</evidence>
<dbReference type="PROSITE" id="PS50846">
    <property type="entry name" value="HMA_2"/>
    <property type="match status" value="1"/>
</dbReference>
<dbReference type="EMBL" id="AP026974">
    <property type="protein sequence ID" value="BDT79397.1"/>
    <property type="molecule type" value="Genomic_DNA"/>
</dbReference>
<keyword evidence="4" id="KW-1185">Reference proteome</keyword>
<accession>A0ABM8CNB4</accession>
<keyword evidence="1" id="KW-0479">Metal-binding</keyword>
<dbReference type="RefSeq" id="WP_281744656.1">
    <property type="nucleotide sequence ID" value="NZ_AP026974.1"/>
</dbReference>
<organism evidence="3 4">
    <name type="scientific">Polynucleobacter yangtzensis</name>
    <dbReference type="NCBI Taxonomy" id="1743159"/>
    <lineage>
        <taxon>Bacteria</taxon>
        <taxon>Pseudomonadati</taxon>
        <taxon>Pseudomonadota</taxon>
        <taxon>Betaproteobacteria</taxon>
        <taxon>Burkholderiales</taxon>
        <taxon>Burkholderiaceae</taxon>
        <taxon>Polynucleobacter</taxon>
    </lineage>
</organism>
<proteinExistence type="predicted"/>
<dbReference type="InterPro" id="IPR006121">
    <property type="entry name" value="HMA_dom"/>
</dbReference>
<name>A0ABM8CNB4_9BURK</name>
<dbReference type="CDD" id="cd00371">
    <property type="entry name" value="HMA"/>
    <property type="match status" value="1"/>
</dbReference>
<dbReference type="InterPro" id="IPR036163">
    <property type="entry name" value="HMA_dom_sf"/>
</dbReference>
<dbReference type="SUPFAM" id="SSF55008">
    <property type="entry name" value="HMA, heavy metal-associated domain"/>
    <property type="match status" value="1"/>
</dbReference>
<dbReference type="Pfam" id="PF00403">
    <property type="entry name" value="HMA"/>
    <property type="match status" value="1"/>
</dbReference>
<reference evidence="3 4" key="1">
    <citation type="submission" date="2022-11" db="EMBL/GenBank/DDBJ databases">
        <title>Complete Genome Sequences of three Polynucleobacter sp. Subcluster PnecC Strains KF022, KF023, and KF032 Isolated from a Shallow Eutrophic Lake in Japan.</title>
        <authorList>
            <person name="Ogata Y."/>
            <person name="Watanabe K."/>
            <person name="Takemine S."/>
            <person name="Shindo C."/>
            <person name="Kurokawa R."/>
            <person name="Suda W."/>
        </authorList>
    </citation>
    <scope>NUCLEOTIDE SEQUENCE [LARGE SCALE GENOMIC DNA]</scope>
    <source>
        <strain evidence="3 4">KF032</strain>
    </source>
</reference>
<protein>
    <recommendedName>
        <fullName evidence="2">HMA domain-containing protein</fullName>
    </recommendedName>
</protein>
<evidence type="ECO:0000259" key="2">
    <source>
        <dbReference type="PROSITE" id="PS50846"/>
    </source>
</evidence>
<dbReference type="InterPro" id="IPR017969">
    <property type="entry name" value="Heavy-metal-associated_CS"/>
</dbReference>
<evidence type="ECO:0000313" key="3">
    <source>
        <dbReference type="EMBL" id="BDT79397.1"/>
    </source>
</evidence>